<keyword evidence="2" id="KW-1185">Reference proteome</keyword>
<gene>
    <name evidence="1" type="ORF">HannXRQ_Chr01g0014291</name>
</gene>
<name>A0A251VPI3_HELAN</name>
<sequence>MLYLITTISTHWSSKRNDNKQQESLTIIGSLWVIEVKGTQCTCDNTTLYEGVWSQISHQIWARVIITRLILPIDKGLASVRAGTREPGLLFLSGKDEKTHLVYENGCFVNIHGMR</sequence>
<dbReference type="Proteomes" id="UP000215914">
    <property type="component" value="Chromosome 1"/>
</dbReference>
<evidence type="ECO:0000313" key="1">
    <source>
        <dbReference type="EMBL" id="OTG37023.1"/>
    </source>
</evidence>
<protein>
    <submittedName>
        <fullName evidence="1">Uncharacterized protein</fullName>
    </submittedName>
</protein>
<proteinExistence type="predicted"/>
<organism evidence="1 2">
    <name type="scientific">Helianthus annuus</name>
    <name type="common">Common sunflower</name>
    <dbReference type="NCBI Taxonomy" id="4232"/>
    <lineage>
        <taxon>Eukaryota</taxon>
        <taxon>Viridiplantae</taxon>
        <taxon>Streptophyta</taxon>
        <taxon>Embryophyta</taxon>
        <taxon>Tracheophyta</taxon>
        <taxon>Spermatophyta</taxon>
        <taxon>Magnoliopsida</taxon>
        <taxon>eudicotyledons</taxon>
        <taxon>Gunneridae</taxon>
        <taxon>Pentapetalae</taxon>
        <taxon>asterids</taxon>
        <taxon>campanulids</taxon>
        <taxon>Asterales</taxon>
        <taxon>Asteraceae</taxon>
        <taxon>Asteroideae</taxon>
        <taxon>Heliantheae alliance</taxon>
        <taxon>Heliantheae</taxon>
        <taxon>Helianthus</taxon>
    </lineage>
</organism>
<accession>A0A251VPI3</accession>
<evidence type="ECO:0000313" key="2">
    <source>
        <dbReference type="Proteomes" id="UP000215914"/>
    </source>
</evidence>
<dbReference type="EMBL" id="CM007890">
    <property type="protein sequence ID" value="OTG37023.1"/>
    <property type="molecule type" value="Genomic_DNA"/>
</dbReference>
<reference evidence="2" key="1">
    <citation type="journal article" date="2017" name="Nature">
        <title>The sunflower genome provides insights into oil metabolism, flowering and Asterid evolution.</title>
        <authorList>
            <person name="Badouin H."/>
            <person name="Gouzy J."/>
            <person name="Grassa C.J."/>
            <person name="Murat F."/>
            <person name="Staton S.E."/>
            <person name="Cottret L."/>
            <person name="Lelandais-Briere C."/>
            <person name="Owens G.L."/>
            <person name="Carrere S."/>
            <person name="Mayjonade B."/>
            <person name="Legrand L."/>
            <person name="Gill N."/>
            <person name="Kane N.C."/>
            <person name="Bowers J.E."/>
            <person name="Hubner S."/>
            <person name="Bellec A."/>
            <person name="Berard A."/>
            <person name="Berges H."/>
            <person name="Blanchet N."/>
            <person name="Boniface M.C."/>
            <person name="Brunel D."/>
            <person name="Catrice O."/>
            <person name="Chaidir N."/>
            <person name="Claudel C."/>
            <person name="Donnadieu C."/>
            <person name="Faraut T."/>
            <person name="Fievet G."/>
            <person name="Helmstetter N."/>
            <person name="King M."/>
            <person name="Knapp S.J."/>
            <person name="Lai Z."/>
            <person name="Le Paslier M.C."/>
            <person name="Lippi Y."/>
            <person name="Lorenzon L."/>
            <person name="Mandel J.R."/>
            <person name="Marage G."/>
            <person name="Marchand G."/>
            <person name="Marquand E."/>
            <person name="Bret-Mestries E."/>
            <person name="Morien E."/>
            <person name="Nambeesan S."/>
            <person name="Nguyen T."/>
            <person name="Pegot-Espagnet P."/>
            <person name="Pouilly N."/>
            <person name="Raftis F."/>
            <person name="Sallet E."/>
            <person name="Schiex T."/>
            <person name="Thomas J."/>
            <person name="Vandecasteele C."/>
            <person name="Vares D."/>
            <person name="Vear F."/>
            <person name="Vautrin S."/>
            <person name="Crespi M."/>
            <person name="Mangin B."/>
            <person name="Burke J.M."/>
            <person name="Salse J."/>
            <person name="Munos S."/>
            <person name="Vincourt P."/>
            <person name="Rieseberg L.H."/>
            <person name="Langlade N.B."/>
        </authorList>
    </citation>
    <scope>NUCLEOTIDE SEQUENCE [LARGE SCALE GENOMIC DNA]</scope>
    <source>
        <strain evidence="2">cv. SF193</strain>
    </source>
</reference>
<dbReference type="AlphaFoldDB" id="A0A251VPI3"/>
<dbReference type="InParanoid" id="A0A251VPI3"/>